<proteinExistence type="predicted"/>
<sequence>MDTSLISTGRIVTWAVQCIKGGTCQDPTRKQAPPHRQRRRPLRLCRFPSSSRRNIRFLGIPKILKGWLRCTHGSTNPPSHSLQAGDGAESRKRPPATKPWRESRWLRPRRAPPVPCWLKSMEAVPCSVESLLPLRLAGLPARGESCVSLPIAGMARGA</sequence>
<feature type="compositionally biased region" description="Basic residues" evidence="1">
    <location>
        <begin position="32"/>
        <end position="42"/>
    </location>
</feature>
<evidence type="ECO:0000313" key="3">
    <source>
        <dbReference type="Proteomes" id="UP001321473"/>
    </source>
</evidence>
<organism evidence="2 3">
    <name type="scientific">Amblyomma americanum</name>
    <name type="common">Lone star tick</name>
    <dbReference type="NCBI Taxonomy" id="6943"/>
    <lineage>
        <taxon>Eukaryota</taxon>
        <taxon>Metazoa</taxon>
        <taxon>Ecdysozoa</taxon>
        <taxon>Arthropoda</taxon>
        <taxon>Chelicerata</taxon>
        <taxon>Arachnida</taxon>
        <taxon>Acari</taxon>
        <taxon>Parasitiformes</taxon>
        <taxon>Ixodida</taxon>
        <taxon>Ixodoidea</taxon>
        <taxon>Ixodidae</taxon>
        <taxon>Amblyomminae</taxon>
        <taxon>Amblyomma</taxon>
    </lineage>
</organism>
<feature type="region of interest" description="Disordered" evidence="1">
    <location>
        <begin position="74"/>
        <end position="105"/>
    </location>
</feature>
<dbReference type="AlphaFoldDB" id="A0AAQ4D212"/>
<feature type="region of interest" description="Disordered" evidence="1">
    <location>
        <begin position="23"/>
        <end position="42"/>
    </location>
</feature>
<name>A0AAQ4D212_AMBAM</name>
<evidence type="ECO:0000256" key="1">
    <source>
        <dbReference type="SAM" id="MobiDB-lite"/>
    </source>
</evidence>
<reference evidence="2 3" key="1">
    <citation type="journal article" date="2023" name="Arcadia Sci">
        <title>De novo assembly of a long-read Amblyomma americanum tick genome.</title>
        <authorList>
            <person name="Chou S."/>
            <person name="Poskanzer K.E."/>
            <person name="Rollins M."/>
            <person name="Thuy-Boun P.S."/>
        </authorList>
    </citation>
    <scope>NUCLEOTIDE SEQUENCE [LARGE SCALE GENOMIC DNA]</scope>
    <source>
        <strain evidence="2">F_SG_1</strain>
        <tissue evidence="2">Salivary glands</tissue>
    </source>
</reference>
<dbReference type="Proteomes" id="UP001321473">
    <property type="component" value="Unassembled WGS sequence"/>
</dbReference>
<dbReference type="EMBL" id="JARKHS020036190">
    <property type="protein sequence ID" value="KAK8756502.1"/>
    <property type="molecule type" value="Genomic_DNA"/>
</dbReference>
<keyword evidence="3" id="KW-1185">Reference proteome</keyword>
<accession>A0AAQ4D212</accession>
<comment type="caution">
    <text evidence="2">The sequence shown here is derived from an EMBL/GenBank/DDBJ whole genome shotgun (WGS) entry which is preliminary data.</text>
</comment>
<evidence type="ECO:0000313" key="2">
    <source>
        <dbReference type="EMBL" id="KAK8756502.1"/>
    </source>
</evidence>
<protein>
    <submittedName>
        <fullName evidence="2">Uncharacterized protein</fullName>
    </submittedName>
</protein>
<gene>
    <name evidence="2" type="ORF">V5799_000795</name>
</gene>